<gene>
    <name evidence="7" type="ORF">HF682_07820</name>
</gene>
<evidence type="ECO:0000256" key="1">
    <source>
        <dbReference type="ARBA" id="ARBA00007365"/>
    </source>
</evidence>
<protein>
    <recommendedName>
        <fullName evidence="4">Peptidyl-prolyl cis-trans isomerase</fullName>
        <shortName evidence="4">PPIase</shortName>
        <ecNumber evidence="4">5.2.1.8</ecNumber>
    </recommendedName>
</protein>
<dbReference type="SUPFAM" id="SSF50891">
    <property type="entry name" value="Cyclophilin-like"/>
    <property type="match status" value="1"/>
</dbReference>
<dbReference type="PROSITE" id="PS50072">
    <property type="entry name" value="CSA_PPIASE_2"/>
    <property type="match status" value="1"/>
</dbReference>
<evidence type="ECO:0000313" key="8">
    <source>
        <dbReference type="Proteomes" id="UP000587991"/>
    </source>
</evidence>
<keyword evidence="3 4" id="KW-0413">Isomerase</keyword>
<dbReference type="GO" id="GO:0006457">
    <property type="term" value="P:protein folding"/>
    <property type="evidence" value="ECO:0007669"/>
    <property type="project" value="InterPro"/>
</dbReference>
<dbReference type="AlphaFoldDB" id="A0A847S5F0"/>
<keyword evidence="4" id="KW-0732">Signal</keyword>
<comment type="caution">
    <text evidence="7">The sequence shown here is derived from an EMBL/GenBank/DDBJ whole genome shotgun (WGS) entry which is preliminary data.</text>
</comment>
<dbReference type="InterPro" id="IPR029000">
    <property type="entry name" value="Cyclophilin-like_dom_sf"/>
</dbReference>
<dbReference type="InterPro" id="IPR044665">
    <property type="entry name" value="E_coli_cyclophilin_A-like"/>
</dbReference>
<dbReference type="EC" id="5.2.1.8" evidence="4"/>
<organism evidence="7 8">
    <name type="scientific">Leeia aquatica</name>
    <dbReference type="NCBI Taxonomy" id="2725557"/>
    <lineage>
        <taxon>Bacteria</taxon>
        <taxon>Pseudomonadati</taxon>
        <taxon>Pseudomonadota</taxon>
        <taxon>Betaproteobacteria</taxon>
        <taxon>Neisseriales</taxon>
        <taxon>Leeiaceae</taxon>
        <taxon>Leeia</taxon>
    </lineage>
</organism>
<dbReference type="Proteomes" id="UP000587991">
    <property type="component" value="Unassembled WGS sequence"/>
</dbReference>
<keyword evidence="8" id="KW-1185">Reference proteome</keyword>
<feature type="signal peptide" evidence="4">
    <location>
        <begin position="1"/>
        <end position="21"/>
    </location>
</feature>
<feature type="domain" description="PPIase cyclophilin-type" evidence="6">
    <location>
        <begin position="32"/>
        <end position="185"/>
    </location>
</feature>
<dbReference type="InterPro" id="IPR020892">
    <property type="entry name" value="Cyclophilin-type_PPIase_CS"/>
</dbReference>
<dbReference type="Gene3D" id="2.40.100.10">
    <property type="entry name" value="Cyclophilin-like"/>
    <property type="match status" value="1"/>
</dbReference>
<evidence type="ECO:0000256" key="2">
    <source>
        <dbReference type="ARBA" id="ARBA00023110"/>
    </source>
</evidence>
<comment type="catalytic activity">
    <reaction evidence="4">
        <text>[protein]-peptidylproline (omega=180) = [protein]-peptidylproline (omega=0)</text>
        <dbReference type="Rhea" id="RHEA:16237"/>
        <dbReference type="Rhea" id="RHEA-COMP:10747"/>
        <dbReference type="Rhea" id="RHEA-COMP:10748"/>
        <dbReference type="ChEBI" id="CHEBI:83833"/>
        <dbReference type="ChEBI" id="CHEBI:83834"/>
        <dbReference type="EC" id="5.2.1.8"/>
    </reaction>
</comment>
<accession>A0A847S5F0</accession>
<name>A0A847S5F0_9NEIS</name>
<dbReference type="Pfam" id="PF00160">
    <property type="entry name" value="Pro_isomerase"/>
    <property type="match status" value="1"/>
</dbReference>
<dbReference type="PANTHER" id="PTHR43246">
    <property type="entry name" value="PEPTIDYL-PROLYL CIS-TRANS ISOMERASE CYP38, CHLOROPLASTIC"/>
    <property type="match status" value="1"/>
</dbReference>
<feature type="region of interest" description="Disordered" evidence="5">
    <location>
        <begin position="188"/>
        <end position="209"/>
    </location>
</feature>
<dbReference type="GO" id="GO:0003755">
    <property type="term" value="F:peptidyl-prolyl cis-trans isomerase activity"/>
    <property type="evidence" value="ECO:0007669"/>
    <property type="project" value="UniProtKB-UniRule"/>
</dbReference>
<reference evidence="7 8" key="1">
    <citation type="submission" date="2020-04" db="EMBL/GenBank/DDBJ databases">
        <title>Draft genome of Leeia sp. IMCC25680.</title>
        <authorList>
            <person name="Song J."/>
            <person name="Cho J.-C."/>
        </authorList>
    </citation>
    <scope>NUCLEOTIDE SEQUENCE [LARGE SCALE GENOMIC DNA]</scope>
    <source>
        <strain evidence="7 8">IMCC25680</strain>
    </source>
</reference>
<dbReference type="PROSITE" id="PS00170">
    <property type="entry name" value="CSA_PPIASE_1"/>
    <property type="match status" value="1"/>
</dbReference>
<evidence type="ECO:0000256" key="5">
    <source>
        <dbReference type="SAM" id="MobiDB-lite"/>
    </source>
</evidence>
<evidence type="ECO:0000259" key="6">
    <source>
        <dbReference type="PROSITE" id="PS50072"/>
    </source>
</evidence>
<dbReference type="RefSeq" id="WP_168876620.1">
    <property type="nucleotide sequence ID" value="NZ_JABAIM010000001.1"/>
</dbReference>
<proteinExistence type="inferred from homology"/>
<evidence type="ECO:0000313" key="7">
    <source>
        <dbReference type="EMBL" id="NLR75064.1"/>
    </source>
</evidence>
<keyword evidence="2 4" id="KW-0697">Rotamase</keyword>
<comment type="similarity">
    <text evidence="1 4">Belongs to the cyclophilin-type PPIase family.</text>
</comment>
<evidence type="ECO:0000256" key="3">
    <source>
        <dbReference type="ARBA" id="ARBA00023235"/>
    </source>
</evidence>
<comment type="function">
    <text evidence="4">PPIases accelerate the folding of proteins. It catalyzes the cis-trans isomerization of proline imidic peptide bonds in oligopeptides.</text>
</comment>
<feature type="chain" id="PRO_5033104777" description="Peptidyl-prolyl cis-trans isomerase" evidence="4">
    <location>
        <begin position="22"/>
        <end position="209"/>
    </location>
</feature>
<dbReference type="InterPro" id="IPR002130">
    <property type="entry name" value="Cyclophilin-type_PPIase_dom"/>
</dbReference>
<dbReference type="EMBL" id="JABAIM010000001">
    <property type="protein sequence ID" value="NLR75064.1"/>
    <property type="molecule type" value="Genomic_DNA"/>
</dbReference>
<sequence length="209" mass="23008">MKSVTRLFTLSALLFSLPLLARPMVEIRTNRGVMVAELYSDKAPKTVRNFLQYVGDGFYSQTTFHRVIPGFMIQGGGLTASMEPKATRAPIASESNNGLKNQFGTLAMARTHDPDSATSQFFINLSDNKHLNYYKPTPDYMGYTVFGKLVKGEDVAEALSKQTTQTIGDFTDVPVEAITIEAIVRLPDSPDAPVASKPTSKKPVRKRSK</sequence>
<feature type="compositionally biased region" description="Basic residues" evidence="5">
    <location>
        <begin position="199"/>
        <end position="209"/>
    </location>
</feature>
<dbReference type="PRINTS" id="PR00153">
    <property type="entry name" value="CSAPPISMRASE"/>
</dbReference>
<evidence type="ECO:0000256" key="4">
    <source>
        <dbReference type="RuleBase" id="RU363019"/>
    </source>
</evidence>